<evidence type="ECO:0000256" key="2">
    <source>
        <dbReference type="SAM" id="SignalP"/>
    </source>
</evidence>
<feature type="region of interest" description="Disordered" evidence="1">
    <location>
        <begin position="207"/>
        <end position="229"/>
    </location>
</feature>
<dbReference type="AlphaFoldDB" id="A0A9N9WB89"/>
<sequence length="229" mass="26126">MWSLVGSLLFATAVFAQQYDQRTTNVPMDFKDDIYNRDMRGPTPDRLVFNFEQRRIDQPPQFEMRDENLRQYMGRPRTTPAPLPPAQYPLPVTHHHPLTNVPLKPVDPKLLGPNGSHLPATLPPAPNMPKWMDLSDTSFKNQQHHVPNRHLTGYYEPSFPTQQQPEQGMSAEDFVRPKERGNHKFNWADVTVTPQVVSTTTVATVPIKSNNPPASFPTLSPWHGDRFGK</sequence>
<evidence type="ECO:0000256" key="1">
    <source>
        <dbReference type="SAM" id="MobiDB-lite"/>
    </source>
</evidence>
<name>A0A9N9WB89_9NEOP</name>
<feature type="chain" id="PRO_5040309598" evidence="2">
    <location>
        <begin position="17"/>
        <end position="229"/>
    </location>
</feature>
<accession>A0A9N9WB89</accession>
<proteinExistence type="predicted"/>
<dbReference type="OrthoDB" id="7472053at2759"/>
<feature type="signal peptide" evidence="2">
    <location>
        <begin position="1"/>
        <end position="16"/>
    </location>
</feature>
<keyword evidence="4" id="KW-1185">Reference proteome</keyword>
<gene>
    <name evidence="3" type="ORF">DIATSA_LOCUS3165</name>
</gene>
<reference evidence="3" key="2">
    <citation type="submission" date="2022-10" db="EMBL/GenBank/DDBJ databases">
        <authorList>
            <consortium name="ENA_rothamsted_submissions"/>
            <consortium name="culmorum"/>
            <person name="King R."/>
        </authorList>
    </citation>
    <scope>NUCLEOTIDE SEQUENCE</scope>
</reference>
<keyword evidence="2" id="KW-0732">Signal</keyword>
<organism evidence="3 4">
    <name type="scientific">Diatraea saccharalis</name>
    <name type="common">sugarcane borer</name>
    <dbReference type="NCBI Taxonomy" id="40085"/>
    <lineage>
        <taxon>Eukaryota</taxon>
        <taxon>Metazoa</taxon>
        <taxon>Ecdysozoa</taxon>
        <taxon>Arthropoda</taxon>
        <taxon>Hexapoda</taxon>
        <taxon>Insecta</taxon>
        <taxon>Pterygota</taxon>
        <taxon>Neoptera</taxon>
        <taxon>Endopterygota</taxon>
        <taxon>Lepidoptera</taxon>
        <taxon>Glossata</taxon>
        <taxon>Ditrysia</taxon>
        <taxon>Pyraloidea</taxon>
        <taxon>Crambidae</taxon>
        <taxon>Crambinae</taxon>
        <taxon>Diatraea</taxon>
    </lineage>
</organism>
<dbReference type="Proteomes" id="UP001153714">
    <property type="component" value="Chromosome 13"/>
</dbReference>
<reference evidence="3" key="1">
    <citation type="submission" date="2021-12" db="EMBL/GenBank/DDBJ databases">
        <authorList>
            <person name="King R."/>
        </authorList>
    </citation>
    <scope>NUCLEOTIDE SEQUENCE</scope>
</reference>
<evidence type="ECO:0000313" key="3">
    <source>
        <dbReference type="EMBL" id="CAG9785109.1"/>
    </source>
</evidence>
<dbReference type="EMBL" id="OU893344">
    <property type="protein sequence ID" value="CAG9785109.1"/>
    <property type="molecule type" value="Genomic_DNA"/>
</dbReference>
<evidence type="ECO:0000313" key="4">
    <source>
        <dbReference type="Proteomes" id="UP001153714"/>
    </source>
</evidence>
<protein>
    <submittedName>
        <fullName evidence="3">Uncharacterized protein</fullName>
    </submittedName>
</protein>